<dbReference type="EMBL" id="BBMT01000009">
    <property type="protein sequence ID" value="GAL36240.1"/>
    <property type="molecule type" value="Genomic_DNA"/>
</dbReference>
<reference evidence="2 3" key="2">
    <citation type="submission" date="2014-09" db="EMBL/GenBank/DDBJ databases">
        <authorList>
            <consortium name="NBRP consortium"/>
            <person name="Sawabe T."/>
            <person name="Meirelles P."/>
            <person name="Nakanishi M."/>
            <person name="Sayaka M."/>
            <person name="Hattori M."/>
            <person name="Ohkuma M."/>
        </authorList>
    </citation>
    <scope>NUCLEOTIDE SEQUENCE [LARGE SCALE GENOMIC DNA]</scope>
    <source>
        <strain evidence="2 3">JCM 19240</strain>
    </source>
</reference>
<feature type="chain" id="PRO_5001865632" description="Lipoprotein" evidence="1">
    <location>
        <begin position="27"/>
        <end position="348"/>
    </location>
</feature>
<protein>
    <recommendedName>
        <fullName evidence="4">Lipoprotein</fullName>
    </recommendedName>
</protein>
<organism evidence="2 3">
    <name type="scientific">Vibrio maritimus</name>
    <dbReference type="NCBI Taxonomy" id="990268"/>
    <lineage>
        <taxon>Bacteria</taxon>
        <taxon>Pseudomonadati</taxon>
        <taxon>Pseudomonadota</taxon>
        <taxon>Gammaproteobacteria</taxon>
        <taxon>Vibrionales</taxon>
        <taxon>Vibrionaceae</taxon>
        <taxon>Vibrio</taxon>
    </lineage>
</organism>
<dbReference type="AlphaFoldDB" id="A0A090T8C3"/>
<feature type="signal peptide" evidence="1">
    <location>
        <begin position="1"/>
        <end position="26"/>
    </location>
</feature>
<reference evidence="2 3" key="1">
    <citation type="submission" date="2014-09" db="EMBL/GenBank/DDBJ databases">
        <title>Vibrio maritimus JCM 19240. (C210) whole genome shotgun sequence.</title>
        <authorList>
            <person name="Sawabe T."/>
            <person name="Meirelles P."/>
            <person name="Nakanishi M."/>
            <person name="Sayaka M."/>
            <person name="Hattori M."/>
            <person name="Ohkuma M."/>
        </authorList>
    </citation>
    <scope>NUCLEOTIDE SEQUENCE [LARGE SCALE GENOMIC DNA]</scope>
    <source>
        <strain evidence="2 3">JCM 19240</strain>
    </source>
</reference>
<proteinExistence type="predicted"/>
<keyword evidence="1" id="KW-0732">Signal</keyword>
<evidence type="ECO:0000256" key="1">
    <source>
        <dbReference type="SAM" id="SignalP"/>
    </source>
</evidence>
<gene>
    <name evidence="2" type="ORF">JCM19240_1682</name>
</gene>
<dbReference type="PROSITE" id="PS51257">
    <property type="entry name" value="PROKAR_LIPOPROTEIN"/>
    <property type="match status" value="1"/>
</dbReference>
<evidence type="ECO:0008006" key="4">
    <source>
        <dbReference type="Google" id="ProtNLM"/>
    </source>
</evidence>
<accession>A0A090T8C3</accession>
<dbReference type="Proteomes" id="UP000029224">
    <property type="component" value="Unassembled WGS sequence"/>
</dbReference>
<evidence type="ECO:0000313" key="3">
    <source>
        <dbReference type="Proteomes" id="UP000029224"/>
    </source>
</evidence>
<keyword evidence="3" id="KW-1185">Reference proteome</keyword>
<name>A0A090T8C3_9VIBR</name>
<comment type="caution">
    <text evidence="2">The sequence shown here is derived from an EMBL/GenBank/DDBJ whole genome shotgun (WGS) entry which is preliminary data.</text>
</comment>
<sequence length="348" mass="38522">MSIRSKKSLLASSLMTLFLVGCNSSSDDTSAGDALGSGDSVQLELTTLTRCSVDEAVAPTEADYRAAVAACSPSATQSTFSDDSTYFRINSKSQVRSFEAQSDGTFVYHYIGAGGDSGTATTVDGATRFDWSGSDDYFLITVLEEDAKTVSALIYDYYYNDDTGQYETEYYTSLFGKDFTPTQCTQRDNPEFETNLTQEYAVTKTELETLLETECRVTLGGRYAKFDESRLIKANDVYSGDGDGDYERFVFTDTDSASRLGWYDFEIRDKDDVLDIAGEWMVDDDGVLLLALEEKGTEYIHQLHITATNGFTTMIKVFSQSDAYINQGFAEDVGSLNSLVFYSQEPDF</sequence>
<evidence type="ECO:0000313" key="2">
    <source>
        <dbReference type="EMBL" id="GAL36240.1"/>
    </source>
</evidence>